<evidence type="ECO:0000313" key="2">
    <source>
        <dbReference type="EMBL" id="MFK4751342.1"/>
    </source>
</evidence>
<dbReference type="EMBL" id="JBBKTX010000003">
    <property type="protein sequence ID" value="MFK4751342.1"/>
    <property type="molecule type" value="Genomic_DNA"/>
</dbReference>
<evidence type="ECO:0000313" key="3">
    <source>
        <dbReference type="Proteomes" id="UP001620597"/>
    </source>
</evidence>
<reference evidence="2 3" key="1">
    <citation type="submission" date="2024-03" db="EMBL/GenBank/DDBJ databases">
        <title>High-quality draft genome sequence of Oceanobacter sp. wDCs-4.</title>
        <authorList>
            <person name="Dong C."/>
        </authorList>
    </citation>
    <scope>NUCLEOTIDE SEQUENCE [LARGE SCALE GENOMIC DNA]</scope>
    <source>
        <strain evidence="3">wDCs-4</strain>
    </source>
</reference>
<proteinExistence type="predicted"/>
<keyword evidence="1" id="KW-0472">Membrane</keyword>
<keyword evidence="1" id="KW-0812">Transmembrane</keyword>
<feature type="transmembrane region" description="Helical" evidence="1">
    <location>
        <begin position="30"/>
        <end position="46"/>
    </location>
</feature>
<evidence type="ECO:0008006" key="4">
    <source>
        <dbReference type="Google" id="ProtNLM"/>
    </source>
</evidence>
<comment type="caution">
    <text evidence="2">The sequence shown here is derived from an EMBL/GenBank/DDBJ whole genome shotgun (WGS) entry which is preliminary data.</text>
</comment>
<sequence>MKVFLFLFLVFSFIPNEAYLSIGGVRFEAYRILLIFYFFAAVGDLAREKMQFFEKMLFCYCLWCSLSFMYIYGVGGIQTSLIQFLEMYMVYFMGRMYTLRAGWYGLIKFLKIIGAFFILMIPLAVYESQTGNRITHSVVGAIFGNYAASFAGYNYFRMGVFRSSVIFAHPILYSVIAFSMLLPVLYVFKGGRRNIYLFSYVVAGFTAMTSAGFLMLIVQLGFVVLEKISLKISLFKRIFYFLVFAFLVYLEVFSNRGALKFLIMSISLDPVTAFTRYIQWDQAWDDIIDNPFFGIGFEEWSRPSWLGYSIDSYWLLAMVNNGLVSIVFLSAFWVGMVRNVYTMYKMTNDFVYYIFFAVVMSLIFAAFTVDLFDRAQTLTYLYFGIISGLITNQKKLKLQEGSDGDRIR</sequence>
<feature type="transmembrane region" description="Helical" evidence="1">
    <location>
        <begin position="195"/>
        <end position="218"/>
    </location>
</feature>
<feature type="transmembrane region" description="Helical" evidence="1">
    <location>
        <begin position="138"/>
        <end position="156"/>
    </location>
</feature>
<organism evidence="2 3">
    <name type="scientific">Oceanobacter antarcticus</name>
    <dbReference type="NCBI Taxonomy" id="3133425"/>
    <lineage>
        <taxon>Bacteria</taxon>
        <taxon>Pseudomonadati</taxon>
        <taxon>Pseudomonadota</taxon>
        <taxon>Gammaproteobacteria</taxon>
        <taxon>Oceanospirillales</taxon>
        <taxon>Oceanospirillaceae</taxon>
        <taxon>Oceanobacter</taxon>
    </lineage>
</organism>
<dbReference type="RefSeq" id="WP_416204816.1">
    <property type="nucleotide sequence ID" value="NZ_JBBKTX010000003.1"/>
</dbReference>
<evidence type="ECO:0000256" key="1">
    <source>
        <dbReference type="SAM" id="Phobius"/>
    </source>
</evidence>
<dbReference type="Proteomes" id="UP001620597">
    <property type="component" value="Unassembled WGS sequence"/>
</dbReference>
<feature type="transmembrane region" description="Helical" evidence="1">
    <location>
        <begin position="313"/>
        <end position="338"/>
    </location>
</feature>
<keyword evidence="3" id="KW-1185">Reference proteome</keyword>
<feature type="transmembrane region" description="Helical" evidence="1">
    <location>
        <begin position="168"/>
        <end position="188"/>
    </location>
</feature>
<feature type="transmembrane region" description="Helical" evidence="1">
    <location>
        <begin position="101"/>
        <end position="126"/>
    </location>
</feature>
<feature type="transmembrane region" description="Helical" evidence="1">
    <location>
        <begin position="238"/>
        <end position="254"/>
    </location>
</feature>
<feature type="transmembrane region" description="Helical" evidence="1">
    <location>
        <begin position="350"/>
        <end position="369"/>
    </location>
</feature>
<accession>A0ABW8NEJ0</accession>
<name>A0ABW8NEJ0_9GAMM</name>
<gene>
    <name evidence="2" type="ORF">WG929_02865</name>
</gene>
<keyword evidence="1" id="KW-1133">Transmembrane helix</keyword>
<feature type="transmembrane region" description="Helical" evidence="1">
    <location>
        <begin position="261"/>
        <end position="278"/>
    </location>
</feature>
<protein>
    <recommendedName>
        <fullName evidence="4">O-antigen ligase like membrane protein</fullName>
    </recommendedName>
</protein>
<feature type="transmembrane region" description="Helical" evidence="1">
    <location>
        <begin position="58"/>
        <end position="81"/>
    </location>
</feature>